<accession>A0A1D1UYD5</accession>
<dbReference type="AlphaFoldDB" id="A0A1D1UYD5"/>
<keyword evidence="3" id="KW-1185">Reference proteome</keyword>
<protein>
    <submittedName>
        <fullName evidence="2">Uncharacterized protein</fullName>
    </submittedName>
</protein>
<feature type="region of interest" description="Disordered" evidence="1">
    <location>
        <begin position="52"/>
        <end position="73"/>
    </location>
</feature>
<evidence type="ECO:0000313" key="3">
    <source>
        <dbReference type="Proteomes" id="UP000186922"/>
    </source>
</evidence>
<comment type="caution">
    <text evidence="2">The sequence shown here is derived from an EMBL/GenBank/DDBJ whole genome shotgun (WGS) entry which is preliminary data.</text>
</comment>
<organism evidence="2 3">
    <name type="scientific">Ramazzottius varieornatus</name>
    <name type="common">Water bear</name>
    <name type="synonym">Tardigrade</name>
    <dbReference type="NCBI Taxonomy" id="947166"/>
    <lineage>
        <taxon>Eukaryota</taxon>
        <taxon>Metazoa</taxon>
        <taxon>Ecdysozoa</taxon>
        <taxon>Tardigrada</taxon>
        <taxon>Eutardigrada</taxon>
        <taxon>Parachela</taxon>
        <taxon>Hypsibioidea</taxon>
        <taxon>Ramazzottiidae</taxon>
        <taxon>Ramazzottius</taxon>
    </lineage>
</organism>
<sequence length="73" mass="8529">MDFQEDTFPITQNDDAQWKDVDQVKVEDRNRIISEDSPDEAVWDNMEQIISGDSLTSDELEVMDTNDNQQKYS</sequence>
<evidence type="ECO:0000256" key="1">
    <source>
        <dbReference type="SAM" id="MobiDB-lite"/>
    </source>
</evidence>
<proteinExistence type="predicted"/>
<dbReference type="Proteomes" id="UP000186922">
    <property type="component" value="Unassembled WGS sequence"/>
</dbReference>
<reference evidence="2 3" key="1">
    <citation type="journal article" date="2016" name="Nat. Commun.">
        <title>Extremotolerant tardigrade genome and improved radiotolerance of human cultured cells by tardigrade-unique protein.</title>
        <authorList>
            <person name="Hashimoto T."/>
            <person name="Horikawa D.D."/>
            <person name="Saito Y."/>
            <person name="Kuwahara H."/>
            <person name="Kozuka-Hata H."/>
            <person name="Shin-I T."/>
            <person name="Minakuchi Y."/>
            <person name="Ohishi K."/>
            <person name="Motoyama A."/>
            <person name="Aizu T."/>
            <person name="Enomoto A."/>
            <person name="Kondo K."/>
            <person name="Tanaka S."/>
            <person name="Hara Y."/>
            <person name="Koshikawa S."/>
            <person name="Sagara H."/>
            <person name="Miura T."/>
            <person name="Yokobori S."/>
            <person name="Miyagawa K."/>
            <person name="Suzuki Y."/>
            <person name="Kubo T."/>
            <person name="Oyama M."/>
            <person name="Kohara Y."/>
            <person name="Fujiyama A."/>
            <person name="Arakawa K."/>
            <person name="Katayama T."/>
            <person name="Toyoda A."/>
            <person name="Kunieda T."/>
        </authorList>
    </citation>
    <scope>NUCLEOTIDE SEQUENCE [LARGE SCALE GENOMIC DNA]</scope>
    <source>
        <strain evidence="2 3">YOKOZUNA-1</strain>
    </source>
</reference>
<dbReference type="EMBL" id="BDGG01000002">
    <property type="protein sequence ID" value="GAU94656.1"/>
    <property type="molecule type" value="Genomic_DNA"/>
</dbReference>
<gene>
    <name evidence="2" type="primary">RvY_06388-1</name>
    <name evidence="2" type="synonym">RvY_06388.1</name>
    <name evidence="2" type="ORF">RvY_06388</name>
</gene>
<evidence type="ECO:0000313" key="2">
    <source>
        <dbReference type="EMBL" id="GAU94656.1"/>
    </source>
</evidence>
<name>A0A1D1UYD5_RAMVA</name>